<protein>
    <submittedName>
        <fullName evidence="2">Uncharacterized protein</fullName>
    </submittedName>
</protein>
<feature type="signal peptide" evidence="1">
    <location>
        <begin position="1"/>
        <end position="17"/>
    </location>
</feature>
<keyword evidence="3" id="KW-1185">Reference proteome</keyword>
<gene>
    <name evidence="2" type="ORF">SGFS_030370</name>
</gene>
<evidence type="ECO:0000313" key="2">
    <source>
        <dbReference type="EMBL" id="BBC31743.1"/>
    </source>
</evidence>
<accession>A0ABN5VFJ3</accession>
<name>A0ABN5VFJ3_9ACTN</name>
<evidence type="ECO:0000256" key="1">
    <source>
        <dbReference type="SAM" id="SignalP"/>
    </source>
</evidence>
<sequence>MRALVSPGLLVPPLVCAALVLGPVGTAAASVDAGPPASGRTALSHLDDVDDAEWSDAEWDALWSDIDSGMESDLSWSDATFDTSWSEARLDALLAQLDALDELDELDDEGALTPLLDVMTSLVERGGSRLAPTEAARYAKDLEAANTKVQQRLRDLDSTALRHTRRSPAPTADPVTDVVGSLQTAVQDLTDALTTTLDLGEVLDAVTGLLDPMIGTVTGVLGGVLGVLPPLPAE</sequence>
<proteinExistence type="predicted"/>
<dbReference type="Proteomes" id="UP001321542">
    <property type="component" value="Chromosome"/>
</dbReference>
<feature type="chain" id="PRO_5045469291" evidence="1">
    <location>
        <begin position="18"/>
        <end position="234"/>
    </location>
</feature>
<reference evidence="2 3" key="1">
    <citation type="journal article" date="2010" name="ChemBioChem">
        <title>Cloning and characterization of the biosynthetic gene cluster of 16-membered macrolide antibiotic FD-891: involvement of a dual functional cytochrome P450 monooxygenase catalyzing epoxidation and hydroxylation.</title>
        <authorList>
            <person name="Kudo F."/>
            <person name="Motegi A."/>
            <person name="Mizoue K."/>
            <person name="Eguchi T."/>
        </authorList>
    </citation>
    <scope>NUCLEOTIDE SEQUENCE [LARGE SCALE GENOMIC DNA]</scope>
    <source>
        <strain evidence="2 3">A-8890</strain>
    </source>
</reference>
<dbReference type="RefSeq" id="WP_286250538.1">
    <property type="nucleotide sequence ID" value="NZ_AP018448.1"/>
</dbReference>
<reference evidence="2 3" key="2">
    <citation type="journal article" date="2023" name="ChemBioChem">
        <title>Acyltransferase Domain Exchange between Two Independent Type I Polyketide Synthases in the Same Producer Strain of Macrolide Antibiotics.</title>
        <authorList>
            <person name="Kudo F."/>
            <person name="Kishikawa K."/>
            <person name="Tsuboi K."/>
            <person name="Kido T."/>
            <person name="Usui T."/>
            <person name="Hashimoto J."/>
            <person name="Shin-Ya K."/>
            <person name="Miyanaga A."/>
            <person name="Eguchi T."/>
        </authorList>
    </citation>
    <scope>NUCLEOTIDE SEQUENCE [LARGE SCALE GENOMIC DNA]</scope>
    <source>
        <strain evidence="2 3">A-8890</strain>
    </source>
</reference>
<organism evidence="2 3">
    <name type="scientific">Streptomyces graminofaciens</name>
    <dbReference type="NCBI Taxonomy" id="68212"/>
    <lineage>
        <taxon>Bacteria</taxon>
        <taxon>Bacillati</taxon>
        <taxon>Actinomycetota</taxon>
        <taxon>Actinomycetes</taxon>
        <taxon>Kitasatosporales</taxon>
        <taxon>Streptomycetaceae</taxon>
        <taxon>Streptomyces</taxon>
    </lineage>
</organism>
<dbReference type="EMBL" id="AP018448">
    <property type="protein sequence ID" value="BBC31743.1"/>
    <property type="molecule type" value="Genomic_DNA"/>
</dbReference>
<keyword evidence="1" id="KW-0732">Signal</keyword>
<evidence type="ECO:0000313" key="3">
    <source>
        <dbReference type="Proteomes" id="UP001321542"/>
    </source>
</evidence>